<dbReference type="EMBL" id="CM047582">
    <property type="protein sequence ID" value="KAI9915114.1"/>
    <property type="molecule type" value="Genomic_DNA"/>
</dbReference>
<evidence type="ECO:0000313" key="1">
    <source>
        <dbReference type="EMBL" id="KAI9915114.1"/>
    </source>
</evidence>
<name>A0ACC0W8L2_9STRA</name>
<proteinExistence type="predicted"/>
<keyword evidence="2" id="KW-1185">Reference proteome</keyword>
<protein>
    <submittedName>
        <fullName evidence="1">Uncharacterized protein</fullName>
    </submittedName>
</protein>
<dbReference type="Proteomes" id="UP001163321">
    <property type="component" value="Chromosome 3"/>
</dbReference>
<comment type="caution">
    <text evidence="1">The sequence shown here is derived from an EMBL/GenBank/DDBJ whole genome shotgun (WGS) entry which is preliminary data.</text>
</comment>
<sequence length="80" mass="8927">MQPSVEVAWALCSYWNGVEMPSLAGAWLRISRVCTWIRMGKKTWDSNMDDHFVLTGRGMRISGHCGGRIGSLLKSRASGR</sequence>
<reference evidence="1 2" key="1">
    <citation type="journal article" date="2022" name="bioRxiv">
        <title>The genome of the oomycete Peronosclerospora sorghi, a cosmopolitan pathogen of maize and sorghum, is inflated with dispersed pseudogenes.</title>
        <authorList>
            <person name="Fletcher K."/>
            <person name="Martin F."/>
            <person name="Isakeit T."/>
            <person name="Cavanaugh K."/>
            <person name="Magill C."/>
            <person name="Michelmore R."/>
        </authorList>
    </citation>
    <scope>NUCLEOTIDE SEQUENCE [LARGE SCALE GENOMIC DNA]</scope>
    <source>
        <strain evidence="1">P6</strain>
    </source>
</reference>
<evidence type="ECO:0000313" key="2">
    <source>
        <dbReference type="Proteomes" id="UP001163321"/>
    </source>
</evidence>
<accession>A0ACC0W8L2</accession>
<gene>
    <name evidence="1" type="ORF">PsorP6_008648</name>
</gene>
<organism evidence="1 2">
    <name type="scientific">Peronosclerospora sorghi</name>
    <dbReference type="NCBI Taxonomy" id="230839"/>
    <lineage>
        <taxon>Eukaryota</taxon>
        <taxon>Sar</taxon>
        <taxon>Stramenopiles</taxon>
        <taxon>Oomycota</taxon>
        <taxon>Peronosporomycetes</taxon>
        <taxon>Peronosporales</taxon>
        <taxon>Peronosporaceae</taxon>
        <taxon>Peronosclerospora</taxon>
    </lineage>
</organism>